<proteinExistence type="predicted"/>
<sequence>MLRSRLFMNLKGISNALIPRIFFQKNLEKIFNEILKYKDLELEYIANRVSYYNRIKTHFAPQGGGNRGVTF</sequence>
<name>A0A4U7BGQ8_9BACT</name>
<evidence type="ECO:0000313" key="1">
    <source>
        <dbReference type="EMBL" id="TKX30918.1"/>
    </source>
</evidence>
<keyword evidence="2" id="KW-1185">Reference proteome</keyword>
<comment type="caution">
    <text evidence="1">The sequence shown here is derived from an EMBL/GenBank/DDBJ whole genome shotgun (WGS) entry which is preliminary data.</text>
</comment>
<protein>
    <submittedName>
        <fullName evidence="1">Uncharacterized protein</fullName>
    </submittedName>
</protein>
<gene>
    <name evidence="1" type="ORF">CQA76_07385</name>
</gene>
<dbReference type="EMBL" id="NXMA01000013">
    <property type="protein sequence ID" value="TKX30918.1"/>
    <property type="molecule type" value="Genomic_DNA"/>
</dbReference>
<dbReference type="AlphaFoldDB" id="A0A4U7BGQ8"/>
<dbReference type="OrthoDB" id="767964at2"/>
<dbReference type="RefSeq" id="WP_137622763.1">
    <property type="nucleotide sequence ID" value="NZ_NXMA01000013.1"/>
</dbReference>
<reference evidence="1 2" key="1">
    <citation type="submission" date="2018-05" db="EMBL/GenBank/DDBJ databases">
        <title>Novel Campyloabacter and Helicobacter Species and Strains.</title>
        <authorList>
            <person name="Mannion A.J."/>
            <person name="Shen Z."/>
            <person name="Fox J.G."/>
        </authorList>
    </citation>
    <scope>NUCLEOTIDE SEQUENCE [LARGE SCALE GENOMIC DNA]</scope>
    <source>
        <strain evidence="2">MIT17-670</strain>
    </source>
</reference>
<organism evidence="1 2">
    <name type="scientific">Campylobacter aviculae</name>
    <dbReference type="NCBI Taxonomy" id="2510190"/>
    <lineage>
        <taxon>Bacteria</taxon>
        <taxon>Pseudomonadati</taxon>
        <taxon>Campylobacterota</taxon>
        <taxon>Epsilonproteobacteria</taxon>
        <taxon>Campylobacterales</taxon>
        <taxon>Campylobacteraceae</taxon>
        <taxon>Campylobacter</taxon>
    </lineage>
</organism>
<evidence type="ECO:0000313" key="2">
    <source>
        <dbReference type="Proteomes" id="UP000310353"/>
    </source>
</evidence>
<dbReference type="Proteomes" id="UP000310353">
    <property type="component" value="Unassembled WGS sequence"/>
</dbReference>
<accession>A0A4U7BGQ8</accession>